<organism evidence="2 3">
    <name type="scientific">Penicillium diatomitis</name>
    <dbReference type="NCBI Taxonomy" id="2819901"/>
    <lineage>
        <taxon>Eukaryota</taxon>
        <taxon>Fungi</taxon>
        <taxon>Dikarya</taxon>
        <taxon>Ascomycota</taxon>
        <taxon>Pezizomycotina</taxon>
        <taxon>Eurotiomycetes</taxon>
        <taxon>Eurotiomycetidae</taxon>
        <taxon>Eurotiales</taxon>
        <taxon>Aspergillaceae</taxon>
        <taxon>Penicillium</taxon>
    </lineage>
</organism>
<feature type="compositionally biased region" description="Basic and acidic residues" evidence="1">
    <location>
        <begin position="8"/>
        <end position="23"/>
    </location>
</feature>
<proteinExistence type="predicted"/>
<dbReference type="EMBL" id="JAPWDQ010000012">
    <property type="protein sequence ID" value="KAJ5475204.1"/>
    <property type="molecule type" value="Genomic_DNA"/>
</dbReference>
<feature type="region of interest" description="Disordered" evidence="1">
    <location>
        <begin position="1"/>
        <end position="62"/>
    </location>
</feature>
<dbReference type="GeneID" id="81628120"/>
<sequence>MAIVTNERYPRAATQKDDRDEPASRTGSTKPSAKRLPPTNDSTQLYFPPAPLRIPMERDKPR</sequence>
<dbReference type="Proteomes" id="UP001148312">
    <property type="component" value="Unassembled WGS sequence"/>
</dbReference>
<gene>
    <name evidence="2" type="ORF">N7539_008270</name>
</gene>
<evidence type="ECO:0000256" key="1">
    <source>
        <dbReference type="SAM" id="MobiDB-lite"/>
    </source>
</evidence>
<reference evidence="2" key="2">
    <citation type="journal article" date="2023" name="IMA Fungus">
        <title>Comparative genomic study of the Penicillium genus elucidates a diverse pangenome and 15 lateral gene transfer events.</title>
        <authorList>
            <person name="Petersen C."/>
            <person name="Sorensen T."/>
            <person name="Nielsen M.R."/>
            <person name="Sondergaard T.E."/>
            <person name="Sorensen J.L."/>
            <person name="Fitzpatrick D.A."/>
            <person name="Frisvad J.C."/>
            <person name="Nielsen K.L."/>
        </authorList>
    </citation>
    <scope>NUCLEOTIDE SEQUENCE</scope>
    <source>
        <strain evidence="2">IBT 30728</strain>
    </source>
</reference>
<protein>
    <submittedName>
        <fullName evidence="2">Uncharacterized protein</fullName>
    </submittedName>
</protein>
<accession>A0A9W9WTI8</accession>
<evidence type="ECO:0000313" key="2">
    <source>
        <dbReference type="EMBL" id="KAJ5475204.1"/>
    </source>
</evidence>
<comment type="caution">
    <text evidence="2">The sequence shown here is derived from an EMBL/GenBank/DDBJ whole genome shotgun (WGS) entry which is preliminary data.</text>
</comment>
<dbReference type="AlphaFoldDB" id="A0A9W9WTI8"/>
<keyword evidence="3" id="KW-1185">Reference proteome</keyword>
<name>A0A9W9WTI8_9EURO</name>
<evidence type="ECO:0000313" key="3">
    <source>
        <dbReference type="Proteomes" id="UP001148312"/>
    </source>
</evidence>
<reference evidence="2" key="1">
    <citation type="submission" date="2022-12" db="EMBL/GenBank/DDBJ databases">
        <authorList>
            <person name="Petersen C."/>
        </authorList>
    </citation>
    <scope>NUCLEOTIDE SEQUENCE</scope>
    <source>
        <strain evidence="2">IBT 30728</strain>
    </source>
</reference>
<dbReference type="RefSeq" id="XP_056786962.1">
    <property type="nucleotide sequence ID" value="XM_056937870.1"/>
</dbReference>